<dbReference type="InterPro" id="IPR000330">
    <property type="entry name" value="SNF2_N"/>
</dbReference>
<dbReference type="SMART" id="SM00487">
    <property type="entry name" value="DEXDc"/>
    <property type="match status" value="1"/>
</dbReference>
<evidence type="ECO:0000259" key="4">
    <source>
        <dbReference type="PROSITE" id="PS51192"/>
    </source>
</evidence>
<dbReference type="Gene3D" id="3.40.50.10810">
    <property type="entry name" value="Tandem AAA-ATPase domain"/>
    <property type="match status" value="2"/>
</dbReference>
<dbReference type="PROSITE" id="PS51192">
    <property type="entry name" value="HELICASE_ATP_BIND_1"/>
    <property type="match status" value="1"/>
</dbReference>
<reference evidence="5" key="3">
    <citation type="submission" date="2023-12" db="EMBL/GenBank/DDBJ databases">
        <authorList>
            <person name="Sun Q."/>
            <person name="Inoue M."/>
        </authorList>
    </citation>
    <scope>NUCLEOTIDE SEQUENCE</scope>
    <source>
        <strain evidence="5">JCM 10667</strain>
    </source>
</reference>
<dbReference type="Proteomes" id="UP001501427">
    <property type="component" value="Unassembled WGS sequence"/>
</dbReference>
<name>A0A7W7IGF4_9ACTN</name>
<dbReference type="Proteomes" id="UP000549343">
    <property type="component" value="Unassembled WGS sequence"/>
</dbReference>
<protein>
    <submittedName>
        <fullName evidence="5">DEAD/DEAH box helicase</fullName>
    </submittedName>
    <submittedName>
        <fullName evidence="6">Superfamily II DNA or RNA helicase</fullName>
    </submittedName>
</protein>
<comment type="caution">
    <text evidence="6">The sequence shown here is derived from an EMBL/GenBank/DDBJ whole genome shotgun (WGS) entry which is preliminary data.</text>
</comment>
<dbReference type="GO" id="GO:0004386">
    <property type="term" value="F:helicase activity"/>
    <property type="evidence" value="ECO:0007669"/>
    <property type="project" value="UniProtKB-KW"/>
</dbReference>
<dbReference type="GO" id="GO:0016787">
    <property type="term" value="F:hydrolase activity"/>
    <property type="evidence" value="ECO:0007669"/>
    <property type="project" value="UniProtKB-KW"/>
</dbReference>
<dbReference type="CDD" id="cd18793">
    <property type="entry name" value="SF2_C_SNF"/>
    <property type="match status" value="1"/>
</dbReference>
<organism evidence="6 7">
    <name type="scientific">Actinomadura livida</name>
    <dbReference type="NCBI Taxonomy" id="79909"/>
    <lineage>
        <taxon>Bacteria</taxon>
        <taxon>Bacillati</taxon>
        <taxon>Actinomycetota</taxon>
        <taxon>Actinomycetes</taxon>
        <taxon>Streptosporangiales</taxon>
        <taxon>Thermomonosporaceae</taxon>
        <taxon>Actinomadura</taxon>
    </lineage>
</organism>
<accession>A0A7W7IGF4</accession>
<keyword evidence="1" id="KW-0547">Nucleotide-binding</keyword>
<evidence type="ECO:0000313" key="7">
    <source>
        <dbReference type="Proteomes" id="UP000549343"/>
    </source>
</evidence>
<evidence type="ECO:0000256" key="3">
    <source>
        <dbReference type="ARBA" id="ARBA00022840"/>
    </source>
</evidence>
<evidence type="ECO:0000313" key="6">
    <source>
        <dbReference type="EMBL" id="MBB4776550.1"/>
    </source>
</evidence>
<reference evidence="5 8" key="1">
    <citation type="journal article" date="2019" name="Int. J. Syst. Evol. Microbiol.">
        <title>The Global Catalogue of Microorganisms (GCM) 10K type strain sequencing project: providing services to taxonomists for standard genome sequencing and annotation.</title>
        <authorList>
            <consortium name="The Broad Institute Genomics Platform"/>
            <consortium name="The Broad Institute Genome Sequencing Center for Infectious Disease"/>
            <person name="Wu L."/>
            <person name="Ma J."/>
        </authorList>
    </citation>
    <scope>NUCLEOTIDE SEQUENCE [LARGE SCALE GENOMIC DNA]</scope>
    <source>
        <strain evidence="5 8">JCM 10667</strain>
    </source>
</reference>
<dbReference type="EMBL" id="BAAAHD010000073">
    <property type="protein sequence ID" value="GAA0592328.1"/>
    <property type="molecule type" value="Genomic_DNA"/>
</dbReference>
<keyword evidence="8" id="KW-1185">Reference proteome</keyword>
<evidence type="ECO:0000256" key="2">
    <source>
        <dbReference type="ARBA" id="ARBA00022801"/>
    </source>
</evidence>
<dbReference type="PANTHER" id="PTHR45626">
    <property type="entry name" value="TRANSCRIPTION TERMINATION FACTOR 2-RELATED"/>
    <property type="match status" value="1"/>
</dbReference>
<gene>
    <name evidence="6" type="ORF">F4557_004968</name>
    <name evidence="5" type="ORF">GCM10009546_63410</name>
</gene>
<keyword evidence="2" id="KW-0378">Hydrolase</keyword>
<dbReference type="AlphaFoldDB" id="A0A7W7IGF4"/>
<dbReference type="InterPro" id="IPR027417">
    <property type="entry name" value="P-loop_NTPase"/>
</dbReference>
<dbReference type="InterPro" id="IPR014001">
    <property type="entry name" value="Helicase_ATP-bd"/>
</dbReference>
<dbReference type="EMBL" id="JACHMV010000001">
    <property type="protein sequence ID" value="MBB4776550.1"/>
    <property type="molecule type" value="Genomic_DNA"/>
</dbReference>
<evidence type="ECO:0000313" key="5">
    <source>
        <dbReference type="EMBL" id="GAA0592328.1"/>
    </source>
</evidence>
<keyword evidence="3" id="KW-0067">ATP-binding</keyword>
<dbReference type="InterPro" id="IPR049730">
    <property type="entry name" value="SNF2/RAD54-like_C"/>
</dbReference>
<dbReference type="Gene3D" id="3.40.50.300">
    <property type="entry name" value="P-loop containing nucleotide triphosphate hydrolases"/>
    <property type="match status" value="1"/>
</dbReference>
<dbReference type="RefSeq" id="WP_184886511.1">
    <property type="nucleotide sequence ID" value="NZ_BAAAHD010000073.1"/>
</dbReference>
<evidence type="ECO:0000313" key="8">
    <source>
        <dbReference type="Proteomes" id="UP001501427"/>
    </source>
</evidence>
<dbReference type="GO" id="GO:0008094">
    <property type="term" value="F:ATP-dependent activity, acting on DNA"/>
    <property type="evidence" value="ECO:0007669"/>
    <property type="project" value="TreeGrafter"/>
</dbReference>
<dbReference type="InterPro" id="IPR038718">
    <property type="entry name" value="SNF2-like_sf"/>
</dbReference>
<dbReference type="GO" id="GO:0006281">
    <property type="term" value="P:DNA repair"/>
    <property type="evidence" value="ECO:0007669"/>
    <property type="project" value="TreeGrafter"/>
</dbReference>
<dbReference type="Pfam" id="PF00176">
    <property type="entry name" value="SNF2-rel_dom"/>
    <property type="match status" value="2"/>
</dbReference>
<dbReference type="GO" id="GO:0005524">
    <property type="term" value="F:ATP binding"/>
    <property type="evidence" value="ECO:0007669"/>
    <property type="project" value="UniProtKB-KW"/>
</dbReference>
<feature type="domain" description="Helicase ATP-binding" evidence="4">
    <location>
        <begin position="283"/>
        <end position="436"/>
    </location>
</feature>
<evidence type="ECO:0000256" key="1">
    <source>
        <dbReference type="ARBA" id="ARBA00022741"/>
    </source>
</evidence>
<proteinExistence type="predicted"/>
<reference evidence="6 7" key="2">
    <citation type="submission" date="2020-08" db="EMBL/GenBank/DDBJ databases">
        <title>Sequencing the genomes of 1000 actinobacteria strains.</title>
        <authorList>
            <person name="Klenk H.-P."/>
        </authorList>
    </citation>
    <scope>NUCLEOTIDE SEQUENCE [LARGE SCALE GENOMIC DNA]</scope>
    <source>
        <strain evidence="6 7">DSM 44772</strain>
    </source>
</reference>
<sequence>MREHVGRVLRDAGTLELAAMRLLGEYWRARHDVVAAAGPLRTEAARERLRSVPVTRLKDTAGGPVRFGAVRGAELVSVAEILESAPEGLRLLRGVGPVTAGRLHGAAQRLATAAEWAAGLRIGIVPRDEAATPLVVALYRLVNAAPDLPRAGAAAEIVRRDVHGLRTRARCVTWRRRMLRTRSEQKAGWEAVARLKELLEDPETALLRSPDLLGPRVPAEEAWRDYERRPADYQAVLREWAEVPEGEPAEGFLPGHLAARVRAQSLDETLLRVPLRGYQAFGARFALLQRRVILGDEPGLGKTLQAVAAIAHRRTEQTSSFLVACPPNKLHRWVRDIEAYCSIIVHPVLAHHPGYWLSQGGIAVAPFDALPYLNVPPGLGMFVVDEAHQTTNRDTLRATTVTRLCRETEHVMLLTGIPMDERVGDFHGLLGHLPDQAAYRVRLEHAALGSRALRAAAAHVYLRRDQRDVLAELPDVVHVDELVPFSRAGQAVYEDAEGDVTAMRRAAYAAPRSSAKLKRLRELVGEAAANGVKVVVFSCFADVLATVHDALGAGTLGPVTRRTPATRREDAVAEFTAARGHAVLLSEVQVTLDLRGASVVIFCEPQADPDLEARAVGRVHGAGRPGTVRVHRLLTPGTVDERISAGEGAG</sequence>
<dbReference type="SUPFAM" id="SSF52540">
    <property type="entry name" value="P-loop containing nucleoside triphosphate hydrolases"/>
    <property type="match status" value="2"/>
</dbReference>
<keyword evidence="6" id="KW-0347">Helicase</keyword>
<dbReference type="InterPro" id="IPR050628">
    <property type="entry name" value="SNF2_RAD54_helicase_TF"/>
</dbReference>